<organism evidence="1 2">
    <name type="scientific">Paeniglutamicibacter psychrophenolicus</name>
    <dbReference type="NCBI Taxonomy" id="257454"/>
    <lineage>
        <taxon>Bacteria</taxon>
        <taxon>Bacillati</taxon>
        <taxon>Actinomycetota</taxon>
        <taxon>Actinomycetes</taxon>
        <taxon>Micrococcales</taxon>
        <taxon>Micrococcaceae</taxon>
        <taxon>Paeniglutamicibacter</taxon>
    </lineage>
</organism>
<dbReference type="EMBL" id="JAGIOE010000001">
    <property type="protein sequence ID" value="MBP2372209.1"/>
    <property type="molecule type" value="Genomic_DNA"/>
</dbReference>
<evidence type="ECO:0000313" key="1">
    <source>
        <dbReference type="EMBL" id="MBP2372209.1"/>
    </source>
</evidence>
<dbReference type="Proteomes" id="UP000766570">
    <property type="component" value="Unassembled WGS sequence"/>
</dbReference>
<name>A0ABS4W7N6_9MICC</name>
<gene>
    <name evidence="1" type="ORF">JOF46_000121</name>
</gene>
<evidence type="ECO:0000313" key="2">
    <source>
        <dbReference type="Proteomes" id="UP000766570"/>
    </source>
</evidence>
<dbReference type="RefSeq" id="WP_209905557.1">
    <property type="nucleotide sequence ID" value="NZ_BAAAMI010000009.1"/>
</dbReference>
<reference evidence="1 2" key="1">
    <citation type="submission" date="2021-03" db="EMBL/GenBank/DDBJ databases">
        <title>Sequencing the genomes of 1000 actinobacteria strains.</title>
        <authorList>
            <person name="Klenk H.-P."/>
        </authorList>
    </citation>
    <scope>NUCLEOTIDE SEQUENCE [LARGE SCALE GENOMIC DNA]</scope>
    <source>
        <strain evidence="1 2">DSM 15454</strain>
    </source>
</reference>
<sequence>MVIEALAEGLDSCIKNLEVYKETTVKNPFLPTVDGRPILPTRRNDIREAPLPQGAVSLPCESPAFGVRLHRSETP</sequence>
<accession>A0ABS4W7N6</accession>
<comment type="caution">
    <text evidence="1">The sequence shown here is derived from an EMBL/GenBank/DDBJ whole genome shotgun (WGS) entry which is preliminary data.</text>
</comment>
<proteinExistence type="predicted"/>
<keyword evidence="2" id="KW-1185">Reference proteome</keyword>
<protein>
    <submittedName>
        <fullName evidence="1">Uncharacterized protein</fullName>
    </submittedName>
</protein>